<evidence type="ECO:0000313" key="10">
    <source>
        <dbReference type="Proteomes" id="UP000251060"/>
    </source>
</evidence>
<feature type="binding site" evidence="4">
    <location>
        <position position="21"/>
    </location>
    <ligand>
        <name>Zn(2+)</name>
        <dbReference type="ChEBI" id="CHEBI:29105"/>
    </ligand>
</feature>
<feature type="binding site" evidence="4">
    <location>
        <position position="24"/>
    </location>
    <ligand>
        <name>Zn(2+)</name>
        <dbReference type="ChEBI" id="CHEBI:29105"/>
    </ligand>
</feature>
<dbReference type="Proteomes" id="UP000217726">
    <property type="component" value="Unassembled WGS sequence"/>
</dbReference>
<evidence type="ECO:0000256" key="4">
    <source>
        <dbReference type="HAMAP-Rule" id="MF_01476"/>
    </source>
</evidence>
<dbReference type="InterPro" id="IPR011332">
    <property type="entry name" value="Ribosomal_zn-bd"/>
</dbReference>
<dbReference type="Gene3D" id="3.10.450.80">
    <property type="match status" value="1"/>
</dbReference>
<feature type="zinc finger region" description="C4-type" evidence="4">
    <location>
        <begin position="21"/>
        <end position="84"/>
    </location>
</feature>
<name>A0A285F5Q0_9EURY</name>
<evidence type="ECO:0000256" key="2">
    <source>
        <dbReference type="ARBA" id="ARBA00022980"/>
    </source>
</evidence>
<dbReference type="EMBL" id="OBDR01000003">
    <property type="protein sequence ID" value="SNY06044.1"/>
    <property type="molecule type" value="Genomic_DNA"/>
</dbReference>
<feature type="compositionally biased region" description="Basic residues" evidence="5">
    <location>
        <begin position="45"/>
        <end position="54"/>
    </location>
</feature>
<evidence type="ECO:0000256" key="1">
    <source>
        <dbReference type="ARBA" id="ARBA00009364"/>
    </source>
</evidence>
<comment type="similarity">
    <text evidence="1 4">Belongs to the eukaryotic ribosomal protein eL42 family.</text>
</comment>
<evidence type="ECO:0000313" key="9">
    <source>
        <dbReference type="Proteomes" id="UP000217726"/>
    </source>
</evidence>
<dbReference type="GO" id="GO:0003735">
    <property type="term" value="F:structural constituent of ribosome"/>
    <property type="evidence" value="ECO:0007669"/>
    <property type="project" value="InterPro"/>
</dbReference>
<reference evidence="7" key="2">
    <citation type="submission" date="2017-09" db="EMBL/GenBank/DDBJ databases">
        <authorList>
            <person name="Ehlers B."/>
            <person name="Leendertz F.H."/>
        </authorList>
    </citation>
    <scope>NUCLEOTIDE SEQUENCE [LARGE SCALE GENOMIC DNA]</scope>
    <source>
        <strain evidence="7">WG-1MB</strain>
    </source>
</reference>
<dbReference type="InterPro" id="IPR000552">
    <property type="entry name" value="Ribosomal_eL44"/>
</dbReference>
<dbReference type="Proteomes" id="UP000251060">
    <property type="component" value="Unassembled WGS sequence"/>
</dbReference>
<dbReference type="GO" id="GO:0070180">
    <property type="term" value="F:large ribosomal subunit rRNA binding"/>
    <property type="evidence" value="ECO:0007669"/>
    <property type="project" value="UniProtKB-UniRule"/>
</dbReference>
<proteinExistence type="inferred from homology"/>
<organism evidence="7 9">
    <name type="scientific">Methanohalophilus euhalobius</name>
    <dbReference type="NCBI Taxonomy" id="51203"/>
    <lineage>
        <taxon>Archaea</taxon>
        <taxon>Methanobacteriati</taxon>
        <taxon>Methanobacteriota</taxon>
        <taxon>Stenosarchaea group</taxon>
        <taxon>Methanomicrobia</taxon>
        <taxon>Methanosarcinales</taxon>
        <taxon>Methanosarcinaceae</taxon>
        <taxon>Methanohalophilus</taxon>
    </lineage>
</organism>
<protein>
    <recommendedName>
        <fullName evidence="4">Large ribosomal subunit protein eL42</fullName>
    </recommendedName>
</protein>
<gene>
    <name evidence="4" type="primary">rpl44e</name>
    <name evidence="6" type="ORF">B0H22_103222</name>
    <name evidence="8" type="ORF">C7960_1626</name>
    <name evidence="7" type="ORF">SAMN06295989_10317</name>
</gene>
<evidence type="ECO:0000256" key="3">
    <source>
        <dbReference type="ARBA" id="ARBA00023274"/>
    </source>
</evidence>
<comment type="function">
    <text evidence="4">Binds to the 23S rRNA.</text>
</comment>
<comment type="cofactor">
    <cofactor evidence="4">
        <name>Zn(2+)</name>
        <dbReference type="ChEBI" id="CHEBI:29105"/>
    </cofactor>
    <text evidence="4">Binds 1 zinc ion per subunit.</text>
</comment>
<dbReference type="EMBL" id="SMMS01000001">
    <property type="protein sequence ID" value="TCL12376.1"/>
    <property type="molecule type" value="Genomic_DNA"/>
</dbReference>
<dbReference type="Proteomes" id="UP000295404">
    <property type="component" value="Unassembled WGS sequence"/>
</dbReference>
<dbReference type="Pfam" id="PF00935">
    <property type="entry name" value="Ribosomal_L44"/>
    <property type="match status" value="1"/>
</dbReference>
<dbReference type="NCBIfam" id="NF004425">
    <property type="entry name" value="PRK05767.1"/>
    <property type="match status" value="1"/>
</dbReference>
<dbReference type="AlphaFoldDB" id="A0A285F5Q0"/>
<keyword evidence="4" id="KW-0862">Zinc</keyword>
<dbReference type="GO" id="GO:0006412">
    <property type="term" value="P:translation"/>
    <property type="evidence" value="ECO:0007669"/>
    <property type="project" value="UniProtKB-UniRule"/>
</dbReference>
<dbReference type="SUPFAM" id="SSF57829">
    <property type="entry name" value="Zn-binding ribosomal proteins"/>
    <property type="match status" value="1"/>
</dbReference>
<keyword evidence="4" id="KW-0479">Metal-binding</keyword>
<keyword evidence="3 4" id="KW-0687">Ribonucleoprotein</keyword>
<evidence type="ECO:0000313" key="7">
    <source>
        <dbReference type="EMBL" id="SNY06044.1"/>
    </source>
</evidence>
<keyword evidence="4" id="KW-0699">rRNA-binding</keyword>
<evidence type="ECO:0000313" key="11">
    <source>
        <dbReference type="Proteomes" id="UP000295404"/>
    </source>
</evidence>
<evidence type="ECO:0000313" key="6">
    <source>
        <dbReference type="EMBL" id="PQV43208.1"/>
    </source>
</evidence>
<accession>A0A285F5Q0</accession>
<keyword evidence="9" id="KW-1185">Reference proteome</keyword>
<reference evidence="9" key="1">
    <citation type="submission" date="2017-09" db="EMBL/GenBank/DDBJ databases">
        <authorList>
            <person name="Varghese N."/>
            <person name="Submissions S."/>
        </authorList>
    </citation>
    <scope>NUCLEOTIDE SEQUENCE [LARGE SCALE GENOMIC DNA]</scope>
    <source>
        <strain evidence="9">WG-1MB</strain>
    </source>
</reference>
<reference evidence="6 10" key="3">
    <citation type="submission" date="2018-02" db="EMBL/GenBank/DDBJ databases">
        <title>Subsurface microbial communities from deep shales in Ohio and West Virginia, USA.</title>
        <authorList>
            <person name="Wrighton K."/>
        </authorList>
    </citation>
    <scope>NUCLEOTIDE SEQUENCE [LARGE SCALE GENOMIC DNA]</scope>
    <source>
        <strain evidence="6 10">DSM 10369</strain>
        <strain evidence="8 11">WG1_MB</strain>
    </source>
</reference>
<comment type="subunit">
    <text evidence="4">Part of the 50S ribosomal subunit.</text>
</comment>
<dbReference type="InterPro" id="IPR053708">
    <property type="entry name" value="Ribosomal_LSU_eL42"/>
</dbReference>
<keyword evidence="4" id="KW-0863">Zinc-finger</keyword>
<evidence type="ECO:0000256" key="5">
    <source>
        <dbReference type="SAM" id="MobiDB-lite"/>
    </source>
</evidence>
<dbReference type="EMBL" id="PVBU01000003">
    <property type="protein sequence ID" value="PQV43208.1"/>
    <property type="molecule type" value="Genomic_DNA"/>
</dbReference>
<dbReference type="GO" id="GO:1990904">
    <property type="term" value="C:ribonucleoprotein complex"/>
    <property type="evidence" value="ECO:0007669"/>
    <property type="project" value="UniProtKB-KW"/>
</dbReference>
<sequence>MKINIKGVKIMKIPKRFRTYCPYCKTHTEHVAEKVKKGRESMTTRIRRQKKRHTGIGNSGKFSKVPSGDKPTKRIALRYRCSKCNKAHQRPCFRAKKFDFKE</sequence>
<feature type="binding site" evidence="4">
    <location>
        <position position="81"/>
    </location>
    <ligand>
        <name>Zn(2+)</name>
        <dbReference type="ChEBI" id="CHEBI:29105"/>
    </ligand>
</feature>
<keyword evidence="2 4" id="KW-0689">Ribosomal protein</keyword>
<dbReference type="HAMAP" id="MF_01476">
    <property type="entry name" value="Ribosomal_L44e"/>
    <property type="match status" value="1"/>
</dbReference>
<feature type="region of interest" description="Disordered" evidence="5">
    <location>
        <begin position="36"/>
        <end position="70"/>
    </location>
</feature>
<dbReference type="GO" id="GO:0005840">
    <property type="term" value="C:ribosome"/>
    <property type="evidence" value="ECO:0007669"/>
    <property type="project" value="UniProtKB-KW"/>
</dbReference>
<keyword evidence="4" id="KW-0694">RNA-binding</keyword>
<evidence type="ECO:0000313" key="8">
    <source>
        <dbReference type="EMBL" id="TCL12376.1"/>
    </source>
</evidence>
<dbReference type="GO" id="GO:0008270">
    <property type="term" value="F:zinc ion binding"/>
    <property type="evidence" value="ECO:0007669"/>
    <property type="project" value="UniProtKB-UniRule"/>
</dbReference>
<dbReference type="PANTHER" id="PTHR10369">
    <property type="entry name" value="60S RIBOSOMAL PROTEIN L36A/L44"/>
    <property type="match status" value="1"/>
</dbReference>
<feature type="binding site" evidence="4">
    <location>
        <position position="84"/>
    </location>
    <ligand>
        <name>Zn(2+)</name>
        <dbReference type="ChEBI" id="CHEBI:29105"/>
    </ligand>
</feature>